<organism evidence="9 10">
    <name type="scientific">Parvularcula dongshanensis</name>
    <dbReference type="NCBI Taxonomy" id="1173995"/>
    <lineage>
        <taxon>Bacteria</taxon>
        <taxon>Pseudomonadati</taxon>
        <taxon>Pseudomonadota</taxon>
        <taxon>Alphaproteobacteria</taxon>
        <taxon>Parvularculales</taxon>
        <taxon>Parvularculaceae</taxon>
        <taxon>Parvularcula</taxon>
    </lineage>
</organism>
<dbReference type="EMBL" id="JACHOB010000004">
    <property type="protein sequence ID" value="MBB4659650.1"/>
    <property type="molecule type" value="Genomic_DNA"/>
</dbReference>
<dbReference type="PANTHER" id="PTHR11739">
    <property type="entry name" value="CITRATE SYNTHASE"/>
    <property type="match status" value="1"/>
</dbReference>
<evidence type="ECO:0000256" key="5">
    <source>
        <dbReference type="ARBA" id="ARBA00049288"/>
    </source>
</evidence>
<evidence type="ECO:0000313" key="9">
    <source>
        <dbReference type="EMBL" id="MBB4659650.1"/>
    </source>
</evidence>
<dbReference type="RefSeq" id="WP_183818449.1">
    <property type="nucleotide sequence ID" value="NZ_JACHOB010000004.1"/>
</dbReference>
<dbReference type="GO" id="GO:0005829">
    <property type="term" value="C:cytosol"/>
    <property type="evidence" value="ECO:0007669"/>
    <property type="project" value="TreeGrafter"/>
</dbReference>
<dbReference type="Gene3D" id="1.10.580.10">
    <property type="entry name" value="Citrate Synthase, domain 1"/>
    <property type="match status" value="1"/>
</dbReference>
<evidence type="ECO:0000256" key="1">
    <source>
        <dbReference type="ARBA" id="ARBA00004751"/>
    </source>
</evidence>
<dbReference type="PRINTS" id="PR00143">
    <property type="entry name" value="CITRTSNTHASE"/>
</dbReference>
<dbReference type="Proteomes" id="UP000563524">
    <property type="component" value="Unassembled WGS sequence"/>
</dbReference>
<dbReference type="InterPro" id="IPR036969">
    <property type="entry name" value="Citrate_synthase_sf"/>
</dbReference>
<comment type="catalytic activity">
    <reaction evidence="5">
        <text>oxaloacetate + acetyl-CoA + H2O = citrate + CoA + H(+)</text>
        <dbReference type="Rhea" id="RHEA:16845"/>
        <dbReference type="ChEBI" id="CHEBI:15377"/>
        <dbReference type="ChEBI" id="CHEBI:15378"/>
        <dbReference type="ChEBI" id="CHEBI:16452"/>
        <dbReference type="ChEBI" id="CHEBI:16947"/>
        <dbReference type="ChEBI" id="CHEBI:57287"/>
        <dbReference type="ChEBI" id="CHEBI:57288"/>
        <dbReference type="EC" id="2.3.3.16"/>
    </reaction>
</comment>
<dbReference type="AlphaFoldDB" id="A0A840I6M2"/>
<evidence type="ECO:0000256" key="8">
    <source>
        <dbReference type="RuleBase" id="RU003406"/>
    </source>
</evidence>
<evidence type="ECO:0000256" key="3">
    <source>
        <dbReference type="ARBA" id="ARBA00022532"/>
    </source>
</evidence>
<name>A0A840I6M2_9PROT</name>
<dbReference type="InterPro" id="IPR011278">
    <property type="entry name" value="2-MeCitrate/Citrate_synth_II"/>
</dbReference>
<dbReference type="InterPro" id="IPR016143">
    <property type="entry name" value="Citrate_synth-like_sm_a-sub"/>
</dbReference>
<dbReference type="NCBIfam" id="NF010636">
    <property type="entry name" value="PRK14033.1"/>
    <property type="match status" value="1"/>
</dbReference>
<comment type="pathway">
    <text evidence="1">Carbohydrate metabolism; tricarboxylic acid cycle; isocitrate from oxaloacetate: step 1/2.</text>
</comment>
<accession>A0A840I6M2</accession>
<sequence>MTDTNEEVRYGLAGVLADDTAVSKVVPETNSLTYRGYAVQDLATQGRFEETAYLIWNGELPTKTQLEAFEAEERAARGLSPALRGVIERYSAHAHPMDTLRTSVSFAGQEDAEANLGSGMSEAGFDAEALQRLSLRLFANIPEMIAADYRHREGKPAIAPDASLPWSENFFHMCFGEVPAPQVVEAFDVSMTLYAEHSFNASTFTARVIASTTSDLYSAVTGAIGALKGPLHGGANEAVMDMLKEVGSPDRARDWMLTALREKRKIMGFGHRVYRSGDSRVPTMTDAFKRMVDVTDTEEARTYWEMSRILDDTMVSEKGIYPNLDFPAGPAYYLMGFPIPMFTPLFVMARITGWTAHIVEQLGHNKLIRPLSHYTGSAQRAYVPMGDRG</sequence>
<dbReference type="InterPro" id="IPR002020">
    <property type="entry name" value="Citrate_synthase"/>
</dbReference>
<dbReference type="Gene3D" id="1.10.230.10">
    <property type="entry name" value="Cytochrome P450-Terp, domain 2"/>
    <property type="match status" value="1"/>
</dbReference>
<evidence type="ECO:0000256" key="2">
    <source>
        <dbReference type="ARBA" id="ARBA00010566"/>
    </source>
</evidence>
<comment type="caution">
    <text evidence="9">The sequence shown here is derived from an EMBL/GenBank/DDBJ whole genome shotgun (WGS) entry which is preliminary data.</text>
</comment>
<dbReference type="PANTHER" id="PTHR11739:SF4">
    <property type="entry name" value="CITRATE SYNTHASE, PEROXISOMAL"/>
    <property type="match status" value="1"/>
</dbReference>
<dbReference type="GO" id="GO:0005975">
    <property type="term" value="P:carbohydrate metabolic process"/>
    <property type="evidence" value="ECO:0007669"/>
    <property type="project" value="TreeGrafter"/>
</dbReference>
<feature type="active site" evidence="7">
    <location>
        <position position="325"/>
    </location>
</feature>
<gene>
    <name evidence="9" type="ORF">GGQ59_002187</name>
</gene>
<dbReference type="PIRSF" id="PIRSF001369">
    <property type="entry name" value="Citrate_synth"/>
    <property type="match status" value="1"/>
</dbReference>
<evidence type="ECO:0000256" key="6">
    <source>
        <dbReference type="PIRNR" id="PIRNR001369"/>
    </source>
</evidence>
<keyword evidence="4 6" id="KW-0808">Transferase</keyword>
<dbReference type="InterPro" id="IPR016142">
    <property type="entry name" value="Citrate_synth-like_lrg_a-sub"/>
</dbReference>
<keyword evidence="3" id="KW-0816">Tricarboxylic acid cycle</keyword>
<feature type="active site" evidence="7">
    <location>
        <position position="271"/>
    </location>
</feature>
<dbReference type="PROSITE" id="PS00480">
    <property type="entry name" value="CITRATE_SYNTHASE"/>
    <property type="match status" value="1"/>
</dbReference>
<dbReference type="GO" id="GO:0036440">
    <property type="term" value="F:citrate synthase activity"/>
    <property type="evidence" value="ECO:0007669"/>
    <property type="project" value="UniProtKB-EC"/>
</dbReference>
<comment type="similarity">
    <text evidence="2 6 8">Belongs to the citrate synthase family.</text>
</comment>
<proteinExistence type="inferred from homology"/>
<evidence type="ECO:0000256" key="4">
    <source>
        <dbReference type="ARBA" id="ARBA00022679"/>
    </source>
</evidence>
<dbReference type="InterPro" id="IPR024176">
    <property type="entry name" value="Citrate_synthase_bac-typ"/>
</dbReference>
<evidence type="ECO:0000313" key="10">
    <source>
        <dbReference type="Proteomes" id="UP000563524"/>
    </source>
</evidence>
<dbReference type="SUPFAM" id="SSF48256">
    <property type="entry name" value="Citrate synthase"/>
    <property type="match status" value="1"/>
</dbReference>
<evidence type="ECO:0000256" key="7">
    <source>
        <dbReference type="PIRSR" id="PIRSR001369-1"/>
    </source>
</evidence>
<protein>
    <recommendedName>
        <fullName evidence="6">Citrate synthase</fullName>
    </recommendedName>
</protein>
<dbReference type="Pfam" id="PF00285">
    <property type="entry name" value="Citrate_synt"/>
    <property type="match status" value="1"/>
</dbReference>
<dbReference type="UniPathway" id="UPA00223">
    <property type="reaction ID" value="UER00717"/>
</dbReference>
<dbReference type="InterPro" id="IPR019810">
    <property type="entry name" value="Citrate_synthase_AS"/>
</dbReference>
<dbReference type="GO" id="GO:0006099">
    <property type="term" value="P:tricarboxylic acid cycle"/>
    <property type="evidence" value="ECO:0007669"/>
    <property type="project" value="UniProtKB-UniPathway"/>
</dbReference>
<keyword evidence="10" id="KW-1185">Reference proteome</keyword>
<dbReference type="NCBIfam" id="TIGR01800">
    <property type="entry name" value="cit_synth_II"/>
    <property type="match status" value="1"/>
</dbReference>
<reference evidence="9 10" key="1">
    <citation type="submission" date="2020-08" db="EMBL/GenBank/DDBJ databases">
        <title>Genomic Encyclopedia of Type Strains, Phase IV (KMG-IV): sequencing the most valuable type-strain genomes for metagenomic binning, comparative biology and taxonomic classification.</title>
        <authorList>
            <person name="Goeker M."/>
        </authorList>
    </citation>
    <scope>NUCLEOTIDE SEQUENCE [LARGE SCALE GENOMIC DNA]</scope>
    <source>
        <strain evidence="9 10">DSM 102850</strain>
    </source>
</reference>